<dbReference type="PANTHER" id="PTHR13318">
    <property type="entry name" value="PARTNER OF PAIRED, ISOFORM B-RELATED"/>
    <property type="match status" value="1"/>
</dbReference>
<evidence type="ECO:0000313" key="3">
    <source>
        <dbReference type="Proteomes" id="UP000232875"/>
    </source>
</evidence>
<dbReference type="AlphaFoldDB" id="A0A2N1JGW1"/>
<dbReference type="EMBL" id="KZ454987">
    <property type="protein sequence ID" value="PKI85786.1"/>
    <property type="molecule type" value="Genomic_DNA"/>
</dbReference>
<dbReference type="PANTHER" id="PTHR13318:SF190">
    <property type="entry name" value="PARTNER OF PAIRED, ISOFORM B"/>
    <property type="match status" value="1"/>
</dbReference>
<dbReference type="Gene3D" id="3.80.10.10">
    <property type="entry name" value="Ribonuclease Inhibitor"/>
    <property type="match status" value="1"/>
</dbReference>
<reference evidence="2 3" key="1">
    <citation type="submission" date="2017-10" db="EMBL/GenBank/DDBJ databases">
        <title>A novel species of cold-tolerant Malassezia isolated from bats.</title>
        <authorList>
            <person name="Lorch J.M."/>
            <person name="Palmer J.M."/>
            <person name="Vanderwolf K.J."/>
            <person name="Schmidt K.Z."/>
            <person name="Verant M.L."/>
            <person name="Weller T.J."/>
            <person name="Blehert D.S."/>
        </authorList>
    </citation>
    <scope>NUCLEOTIDE SEQUENCE [LARGE SCALE GENOMIC DNA]</scope>
    <source>
        <strain evidence="2 3">NWHC:44797-103</strain>
    </source>
</reference>
<organism evidence="2 3">
    <name type="scientific">Malassezia vespertilionis</name>
    <dbReference type="NCBI Taxonomy" id="2020962"/>
    <lineage>
        <taxon>Eukaryota</taxon>
        <taxon>Fungi</taxon>
        <taxon>Dikarya</taxon>
        <taxon>Basidiomycota</taxon>
        <taxon>Ustilaginomycotina</taxon>
        <taxon>Malasseziomycetes</taxon>
        <taxon>Malasseziales</taxon>
        <taxon>Malasseziaceae</taxon>
        <taxon>Malassezia</taxon>
    </lineage>
</organism>
<dbReference type="OrthoDB" id="9994419at2759"/>
<proteinExistence type="predicted"/>
<accession>A0A2N1JGW1</accession>
<dbReference type="GO" id="GO:0031146">
    <property type="term" value="P:SCF-dependent proteasomal ubiquitin-dependent protein catabolic process"/>
    <property type="evidence" value="ECO:0007669"/>
    <property type="project" value="TreeGrafter"/>
</dbReference>
<dbReference type="GO" id="GO:0019005">
    <property type="term" value="C:SCF ubiquitin ligase complex"/>
    <property type="evidence" value="ECO:0007669"/>
    <property type="project" value="TreeGrafter"/>
</dbReference>
<evidence type="ECO:0008006" key="4">
    <source>
        <dbReference type="Google" id="ProtNLM"/>
    </source>
</evidence>
<sequence>MVKNGAVPHACNTTRRFGMVAPTQFPAEIVRRVCELVYLGCVPLCSLRTLDPEGLPSAAYDGQLSSQSVEETRRLLYALCLVNRTFYRYAQPLLFRRVQVTLPYRFMLLLQEAERDALSAALGKIRLLDFATFRALGLRRTVGESSERRFVTDVRLQTLIRACHGLVAFGASETMDSALSLSVLEELILHGGARSCPGRMRGVSTDRGRATDEHNALQSLDLCGCVSPRFVQAITEFVRKHLTYPTHRARSSMYDHPENDIAEGSDEERVTADGEPSPLSHVRIGRRHGLLTFPCLQRLGMAGVSLHHDILTAFVLAFPNLTHLDLSRTKANASLLQALGNSNVCLESLSLSRCSALTSESIVNLLTNSPTTVNLVELTLQGTLLFPSPLSPDDLRQILLRAPCIQGGALRYLDLGGCPLSDEELETIPPQPALLDLGLGSIPGISLVGVSNLLQMRAPNVQILDLAHSAGATLSAGYIHAVNLYHDLLRPCTQPPQTVIISQQLRTLGLKKDSPYHEEEETWQAPTNLRVVELASASLRTVRGGVSTWKVILGAGRRGWVVDVAAGPNPNAVNILVEPPEVEERGRGRSSQRELPEKQNTLMSGSPAPTFNHDSNQGRDTHPPASLHAKLHHGLARHATQRGMERHRLAIHADRLSRSRSLTMSAPLFDEAEEPLTGKGEQTPQLDHVQVLSQVLRDLPLDHPRRTALEHLSRLNGSVGGSIGWHSHKMEVLMGYGLLGHEIGNYAWLAYQGG</sequence>
<dbReference type="SUPFAM" id="SSF52047">
    <property type="entry name" value="RNI-like"/>
    <property type="match status" value="1"/>
</dbReference>
<feature type="compositionally biased region" description="Basic residues" evidence="1">
    <location>
        <begin position="629"/>
        <end position="640"/>
    </location>
</feature>
<feature type="compositionally biased region" description="Polar residues" evidence="1">
    <location>
        <begin position="598"/>
        <end position="615"/>
    </location>
</feature>
<feature type="region of interest" description="Disordered" evidence="1">
    <location>
        <begin position="578"/>
        <end position="643"/>
    </location>
</feature>
<dbReference type="Proteomes" id="UP000232875">
    <property type="component" value="Unassembled WGS sequence"/>
</dbReference>
<dbReference type="InterPro" id="IPR032675">
    <property type="entry name" value="LRR_dom_sf"/>
</dbReference>
<dbReference type="STRING" id="2020962.A0A2N1JGW1"/>
<feature type="compositionally biased region" description="Basic and acidic residues" evidence="1">
    <location>
        <begin position="582"/>
        <end position="597"/>
    </location>
</feature>
<evidence type="ECO:0000313" key="2">
    <source>
        <dbReference type="EMBL" id="PKI85786.1"/>
    </source>
</evidence>
<protein>
    <recommendedName>
        <fullName evidence="4">F-box domain-containing protein</fullName>
    </recommendedName>
</protein>
<keyword evidence="3" id="KW-1185">Reference proteome</keyword>
<evidence type="ECO:0000256" key="1">
    <source>
        <dbReference type="SAM" id="MobiDB-lite"/>
    </source>
</evidence>
<name>A0A2N1JGW1_9BASI</name>
<feature type="region of interest" description="Disordered" evidence="1">
    <location>
        <begin position="249"/>
        <end position="278"/>
    </location>
</feature>
<gene>
    <name evidence="2" type="ORF">MVES_000530</name>
</gene>